<organism evidence="1 2">
    <name type="scientific">Sphingobacterium ginsenosidimutans</name>
    <dbReference type="NCBI Taxonomy" id="687845"/>
    <lineage>
        <taxon>Bacteria</taxon>
        <taxon>Pseudomonadati</taxon>
        <taxon>Bacteroidota</taxon>
        <taxon>Sphingobacteriia</taxon>
        <taxon>Sphingobacteriales</taxon>
        <taxon>Sphingobacteriaceae</taxon>
        <taxon>Sphingobacterium</taxon>
    </lineage>
</organism>
<protein>
    <submittedName>
        <fullName evidence="1">DUF3892 domain-containing protein</fullName>
    </submittedName>
</protein>
<sequence>MLATQIIEFLLTFKFINMATRHEIKCIKKTNRQSAHDRIEKIGGKNPDGQSWQIAQEEAIAGIEDGRWSFYVNRGGSPIDVIVATSALGNKYIKTRNDGEQPNNLLSLPECL</sequence>
<proteinExistence type="predicted"/>
<comment type="caution">
    <text evidence="1">The sequence shown here is derived from an EMBL/GenBank/DDBJ whole genome shotgun (WGS) entry which is preliminary data.</text>
</comment>
<dbReference type="InterPro" id="IPR024997">
    <property type="entry name" value="DUF3892"/>
</dbReference>
<gene>
    <name evidence="1" type="ORF">GCM10022218_02800</name>
</gene>
<accession>A0ABP7ZRK1</accession>
<keyword evidence="2" id="KW-1185">Reference proteome</keyword>
<evidence type="ECO:0000313" key="1">
    <source>
        <dbReference type="EMBL" id="GAA4168245.1"/>
    </source>
</evidence>
<evidence type="ECO:0000313" key="2">
    <source>
        <dbReference type="Proteomes" id="UP001500167"/>
    </source>
</evidence>
<dbReference type="EMBL" id="BAAAZK010000002">
    <property type="protein sequence ID" value="GAA4168245.1"/>
    <property type="molecule type" value="Genomic_DNA"/>
</dbReference>
<dbReference type="Proteomes" id="UP001500167">
    <property type="component" value="Unassembled WGS sequence"/>
</dbReference>
<reference evidence="2" key="1">
    <citation type="journal article" date="2019" name="Int. J. Syst. Evol. Microbiol.">
        <title>The Global Catalogue of Microorganisms (GCM) 10K type strain sequencing project: providing services to taxonomists for standard genome sequencing and annotation.</title>
        <authorList>
            <consortium name="The Broad Institute Genomics Platform"/>
            <consortium name="The Broad Institute Genome Sequencing Center for Infectious Disease"/>
            <person name="Wu L."/>
            <person name="Ma J."/>
        </authorList>
    </citation>
    <scope>NUCLEOTIDE SEQUENCE [LARGE SCALE GENOMIC DNA]</scope>
    <source>
        <strain evidence="2">JCM 16722</strain>
    </source>
</reference>
<name>A0ABP7ZRK1_9SPHI</name>
<dbReference type="Pfam" id="PF13031">
    <property type="entry name" value="DUF3892"/>
    <property type="match status" value="1"/>
</dbReference>